<evidence type="ECO:0000313" key="12">
    <source>
        <dbReference type="Proteomes" id="UP000001520"/>
    </source>
</evidence>
<evidence type="ECO:0000313" key="11">
    <source>
        <dbReference type="EMBL" id="BAI80230.1"/>
    </source>
</evidence>
<keyword evidence="12" id="KW-1185">Reference proteome</keyword>
<dbReference type="Pfam" id="PF00512">
    <property type="entry name" value="HisKA"/>
    <property type="match status" value="1"/>
</dbReference>
<evidence type="ECO:0000256" key="6">
    <source>
        <dbReference type="ARBA" id="ARBA00022777"/>
    </source>
</evidence>
<keyword evidence="5" id="KW-0547">Nucleotide-binding</keyword>
<evidence type="ECO:0000256" key="3">
    <source>
        <dbReference type="ARBA" id="ARBA00022553"/>
    </source>
</evidence>
<dbReference type="InterPro" id="IPR003661">
    <property type="entry name" value="HisK_dim/P_dom"/>
</dbReference>
<dbReference type="HOGENOM" id="CLU_608003_0_0_0"/>
<dbReference type="PRINTS" id="PR00344">
    <property type="entry name" value="BCTRLSENSOR"/>
</dbReference>
<dbReference type="EC" id="2.7.13.3" evidence="2"/>
<dbReference type="SMART" id="SM00388">
    <property type="entry name" value="HisKA"/>
    <property type="match status" value="1"/>
</dbReference>
<keyword evidence="9" id="KW-0472">Membrane</keyword>
<dbReference type="Proteomes" id="UP000001520">
    <property type="component" value="Chromosome"/>
</dbReference>
<dbReference type="SUPFAM" id="SSF55874">
    <property type="entry name" value="ATPase domain of HSP90 chaperone/DNA topoisomerase II/histidine kinase"/>
    <property type="match status" value="1"/>
</dbReference>
<keyword evidence="8" id="KW-0902">Two-component regulatory system</keyword>
<evidence type="ECO:0000259" key="10">
    <source>
        <dbReference type="PROSITE" id="PS50109"/>
    </source>
</evidence>
<dbReference type="RefSeq" id="WP_013007478.1">
    <property type="nucleotide sequence ID" value="NC_013939.1"/>
</dbReference>
<dbReference type="Gene3D" id="3.30.565.10">
    <property type="entry name" value="Histidine kinase-like ATPase, C-terminal domain"/>
    <property type="match status" value="1"/>
</dbReference>
<dbReference type="InterPro" id="IPR036890">
    <property type="entry name" value="HATPase_C_sf"/>
</dbReference>
<dbReference type="PANTHER" id="PTHR43065">
    <property type="entry name" value="SENSOR HISTIDINE KINASE"/>
    <property type="match status" value="1"/>
</dbReference>
<dbReference type="PROSITE" id="PS50109">
    <property type="entry name" value="HIS_KIN"/>
    <property type="match status" value="1"/>
</dbReference>
<dbReference type="InterPro" id="IPR036097">
    <property type="entry name" value="HisK_dim/P_sf"/>
</dbReference>
<dbReference type="CDD" id="cd00082">
    <property type="entry name" value="HisKA"/>
    <property type="match status" value="1"/>
</dbReference>
<keyword evidence="6" id="KW-0418">Kinase</keyword>
<keyword evidence="9" id="KW-1133">Transmembrane helix</keyword>
<gene>
    <name evidence="11" type="ordered locus">DEFDS_0751</name>
</gene>
<sequence length="458" mass="52726">MKIIPKEKFENIKQKFFNLSLTQKFLISSVAVIFLVLVLLNLFIYLDFKNFFISVERKNFEKRFKKSLISATSYYVFRNDWDNSLDFSPIFNILNNEPNLIEAIIYSSDGKRLAVMKERKILNLENKSEGLLKALKGEISYEIKKAGESESFNYLHIVDKENVIQEIYYPVIFDGKVKGVVEIYKDVTEVFNNIRTVRFRATVFSIFGFILYIILIFFIVKKIENKEKQLKDKVAHYEKLSILGQFASKMAHEIGTPMHVIMGNVELILDECEENNFVKKRGENIARQINKIQNIIRNYLYVSKKPVPVYEPVNLKELVSDIVEDMSFTISDNIELRTNVDEVTIFTDKGFVEQILYNFVKNSADSIGENKGFIEIKSVIDGEYIKLLVVDNGKGIDEKIKEKIFNPFFSTKKTGKGTGLGLAVCKELVESLGGQIFCESKDGETIFGIELHLKVKNA</sequence>
<dbReference type="InterPro" id="IPR005467">
    <property type="entry name" value="His_kinase_dom"/>
</dbReference>
<accession>D3PCA7</accession>
<protein>
    <recommendedName>
        <fullName evidence="2">histidine kinase</fullName>
        <ecNumber evidence="2">2.7.13.3</ecNumber>
    </recommendedName>
</protein>
<evidence type="ECO:0000256" key="5">
    <source>
        <dbReference type="ARBA" id="ARBA00022741"/>
    </source>
</evidence>
<dbReference type="AlphaFoldDB" id="D3PCA7"/>
<dbReference type="SMART" id="SM00387">
    <property type="entry name" value="HATPase_c"/>
    <property type="match status" value="1"/>
</dbReference>
<dbReference type="InterPro" id="IPR003594">
    <property type="entry name" value="HATPase_dom"/>
</dbReference>
<evidence type="ECO:0000256" key="2">
    <source>
        <dbReference type="ARBA" id="ARBA00012438"/>
    </source>
</evidence>
<reference evidence="11 12" key="1">
    <citation type="journal article" date="2010" name="DNA Res.">
        <title>Bacterial lifestyle in a deep-sea hydrothermal vent chimney revealed by the genome sequence of the thermophilic bacterium Deferribacter desulfuricans SSM1.</title>
        <authorList>
            <person name="Takaki Y."/>
            <person name="Shimamura S."/>
            <person name="Nakagawa S."/>
            <person name="Fukuhara Y."/>
            <person name="Horikawa H."/>
            <person name="Ankai A."/>
            <person name="Harada T."/>
            <person name="Hosoyama A."/>
            <person name="Oguchi A."/>
            <person name="Fukui S."/>
            <person name="Fujita N."/>
            <person name="Takami H."/>
            <person name="Takai K."/>
        </authorList>
    </citation>
    <scope>NUCLEOTIDE SEQUENCE [LARGE SCALE GENOMIC DNA]</scope>
    <source>
        <strain evidence="12">DSM 14783 / JCM 11476 / NBRC 101012 / SSM1</strain>
    </source>
</reference>
<dbReference type="EMBL" id="AP011529">
    <property type="protein sequence ID" value="BAI80230.1"/>
    <property type="molecule type" value="Genomic_DNA"/>
</dbReference>
<keyword evidence="3" id="KW-0597">Phosphoprotein</keyword>
<dbReference type="Pfam" id="PF02518">
    <property type="entry name" value="HATPase_c"/>
    <property type="match status" value="1"/>
</dbReference>
<feature type="domain" description="Histidine kinase" evidence="10">
    <location>
        <begin position="249"/>
        <end position="455"/>
    </location>
</feature>
<keyword evidence="4" id="KW-0808">Transferase</keyword>
<evidence type="ECO:0000256" key="7">
    <source>
        <dbReference type="ARBA" id="ARBA00022840"/>
    </source>
</evidence>
<organism evidence="11 12">
    <name type="scientific">Deferribacter desulfuricans (strain DSM 14783 / JCM 11476 / NBRC 101012 / SSM1)</name>
    <dbReference type="NCBI Taxonomy" id="639282"/>
    <lineage>
        <taxon>Bacteria</taxon>
        <taxon>Pseudomonadati</taxon>
        <taxon>Deferribacterota</taxon>
        <taxon>Deferribacteres</taxon>
        <taxon>Deferribacterales</taxon>
        <taxon>Deferribacteraceae</taxon>
        <taxon>Deferribacter</taxon>
    </lineage>
</organism>
<dbReference type="Gene3D" id="1.10.287.130">
    <property type="match status" value="1"/>
</dbReference>
<dbReference type="GO" id="GO:0000155">
    <property type="term" value="F:phosphorelay sensor kinase activity"/>
    <property type="evidence" value="ECO:0007669"/>
    <property type="project" value="InterPro"/>
</dbReference>
<evidence type="ECO:0000256" key="4">
    <source>
        <dbReference type="ARBA" id="ARBA00022679"/>
    </source>
</evidence>
<evidence type="ECO:0000256" key="1">
    <source>
        <dbReference type="ARBA" id="ARBA00000085"/>
    </source>
</evidence>
<keyword evidence="9" id="KW-0812">Transmembrane</keyword>
<name>D3PCA7_DEFDS</name>
<feature type="transmembrane region" description="Helical" evidence="9">
    <location>
        <begin position="201"/>
        <end position="220"/>
    </location>
</feature>
<dbReference type="KEGG" id="ddf:DEFDS_0751"/>
<evidence type="ECO:0000256" key="9">
    <source>
        <dbReference type="SAM" id="Phobius"/>
    </source>
</evidence>
<dbReference type="eggNOG" id="COG4191">
    <property type="taxonomic scope" value="Bacteria"/>
</dbReference>
<dbReference type="GO" id="GO:0005524">
    <property type="term" value="F:ATP binding"/>
    <property type="evidence" value="ECO:0007669"/>
    <property type="project" value="UniProtKB-KW"/>
</dbReference>
<keyword evidence="7" id="KW-0067">ATP-binding</keyword>
<dbReference type="InterPro" id="IPR004358">
    <property type="entry name" value="Sig_transdc_His_kin-like_C"/>
</dbReference>
<dbReference type="STRING" id="639282.DEFDS_0751"/>
<evidence type="ECO:0000256" key="8">
    <source>
        <dbReference type="ARBA" id="ARBA00023012"/>
    </source>
</evidence>
<proteinExistence type="predicted"/>
<dbReference type="SUPFAM" id="SSF47384">
    <property type="entry name" value="Homodimeric domain of signal transducing histidine kinase"/>
    <property type="match status" value="1"/>
</dbReference>
<feature type="transmembrane region" description="Helical" evidence="9">
    <location>
        <begin position="25"/>
        <end position="48"/>
    </location>
</feature>
<dbReference type="PANTHER" id="PTHR43065:SF10">
    <property type="entry name" value="PEROXIDE STRESS-ACTIVATED HISTIDINE KINASE MAK3"/>
    <property type="match status" value="1"/>
</dbReference>
<comment type="catalytic activity">
    <reaction evidence="1">
        <text>ATP + protein L-histidine = ADP + protein N-phospho-L-histidine.</text>
        <dbReference type="EC" id="2.7.13.3"/>
    </reaction>
</comment>